<name>A0ACC0CFD8_CATRO</name>
<evidence type="ECO:0000313" key="2">
    <source>
        <dbReference type="Proteomes" id="UP001060085"/>
    </source>
</evidence>
<comment type="caution">
    <text evidence="1">The sequence shown here is derived from an EMBL/GenBank/DDBJ whole genome shotgun (WGS) entry which is preliminary data.</text>
</comment>
<keyword evidence="2" id="KW-1185">Reference proteome</keyword>
<dbReference type="EMBL" id="CM044701">
    <property type="protein sequence ID" value="KAI5683677.1"/>
    <property type="molecule type" value="Genomic_DNA"/>
</dbReference>
<organism evidence="1 2">
    <name type="scientific">Catharanthus roseus</name>
    <name type="common">Madagascar periwinkle</name>
    <name type="synonym">Vinca rosea</name>
    <dbReference type="NCBI Taxonomy" id="4058"/>
    <lineage>
        <taxon>Eukaryota</taxon>
        <taxon>Viridiplantae</taxon>
        <taxon>Streptophyta</taxon>
        <taxon>Embryophyta</taxon>
        <taxon>Tracheophyta</taxon>
        <taxon>Spermatophyta</taxon>
        <taxon>Magnoliopsida</taxon>
        <taxon>eudicotyledons</taxon>
        <taxon>Gunneridae</taxon>
        <taxon>Pentapetalae</taxon>
        <taxon>asterids</taxon>
        <taxon>lamiids</taxon>
        <taxon>Gentianales</taxon>
        <taxon>Apocynaceae</taxon>
        <taxon>Rauvolfioideae</taxon>
        <taxon>Vinceae</taxon>
        <taxon>Catharanthinae</taxon>
        <taxon>Catharanthus</taxon>
    </lineage>
</organism>
<dbReference type="Proteomes" id="UP001060085">
    <property type="component" value="Linkage Group LG01"/>
</dbReference>
<evidence type="ECO:0000313" key="1">
    <source>
        <dbReference type="EMBL" id="KAI5683677.1"/>
    </source>
</evidence>
<gene>
    <name evidence="1" type="ORF">M9H77_04905</name>
</gene>
<accession>A0ACC0CFD8</accession>
<reference evidence="2" key="1">
    <citation type="journal article" date="2023" name="Nat. Plants">
        <title>Single-cell RNA sequencing provides a high-resolution roadmap for understanding the multicellular compartmentation of specialized metabolism.</title>
        <authorList>
            <person name="Sun S."/>
            <person name="Shen X."/>
            <person name="Li Y."/>
            <person name="Li Y."/>
            <person name="Wang S."/>
            <person name="Li R."/>
            <person name="Zhang H."/>
            <person name="Shen G."/>
            <person name="Guo B."/>
            <person name="Wei J."/>
            <person name="Xu J."/>
            <person name="St-Pierre B."/>
            <person name="Chen S."/>
            <person name="Sun C."/>
        </authorList>
    </citation>
    <scope>NUCLEOTIDE SEQUENCE [LARGE SCALE GENOMIC DNA]</scope>
</reference>
<protein>
    <submittedName>
        <fullName evidence="1">Uncharacterized protein</fullName>
    </submittedName>
</protein>
<sequence>MENDDSCEAFQADDIKIPERKLSEDDHQFYIAFQVKFSYPPAYQLEDEDDYMVVISGLESASFSGDLWAKCKFLESGNLSWNEISKKLSNFRIPLHKQPFMVHRISACADEIARKDYNKIRKILPIFVSINVVVDYEVCEQDYSFTVTYKKAAEIDGLKAIPANEATIQGLEDDQKTTCLINKKCMVCLDGIQIGEDKVRRMPCLDKHVFHEGCIFNWLRVSGFCPVCRFQLPA</sequence>
<proteinExistence type="predicted"/>